<evidence type="ECO:0000259" key="5">
    <source>
        <dbReference type="PROSITE" id="PS51085"/>
    </source>
</evidence>
<dbReference type="SUPFAM" id="SSF54292">
    <property type="entry name" value="2Fe-2S ferredoxin-like"/>
    <property type="match status" value="1"/>
</dbReference>
<dbReference type="Gene3D" id="3.10.20.30">
    <property type="match status" value="1"/>
</dbReference>
<reference evidence="6" key="1">
    <citation type="journal article" date="2014" name="Front. Microbiol.">
        <title>High frequency of phylogenetically diverse reductive dehalogenase-homologous genes in deep subseafloor sedimentary metagenomes.</title>
        <authorList>
            <person name="Kawai M."/>
            <person name="Futagami T."/>
            <person name="Toyoda A."/>
            <person name="Takaki Y."/>
            <person name="Nishi S."/>
            <person name="Hori S."/>
            <person name="Arai W."/>
            <person name="Tsubouchi T."/>
            <person name="Morono Y."/>
            <person name="Uchiyama I."/>
            <person name="Ito T."/>
            <person name="Fujiyama A."/>
            <person name="Inagaki F."/>
            <person name="Takami H."/>
        </authorList>
    </citation>
    <scope>NUCLEOTIDE SEQUENCE</scope>
    <source>
        <strain evidence="6">Expedition CK06-06</strain>
    </source>
</reference>
<feature type="non-terminal residue" evidence="6">
    <location>
        <position position="1"/>
    </location>
</feature>
<evidence type="ECO:0000256" key="3">
    <source>
        <dbReference type="ARBA" id="ARBA00023004"/>
    </source>
</evidence>
<feature type="domain" description="2Fe-2S ferredoxin-type" evidence="5">
    <location>
        <begin position="12"/>
        <end position="88"/>
    </location>
</feature>
<sequence>SVNLLERVEIMTNLQFWVNGNKETVEIDEGEMLSDVLRYRLNLTGTKVSCNESECGACTVLIDGLPVLSCNFPAQKADGKQISTIEGLSKGDELHPLQEAFVKHGAVQCGFCTPGQIMTAAALLNETPEPSLAEIEYALTDTLCRCGAYPAIINAIQSAANNINHGTAIEYPSFDYESDLDIIGQMVQRPEAIAKVNGQAIFSDDITFPGMLFGATLRAGIPHGIVKQIDTDQAKKLTGVHAVLTAADIPGRVKHGLVIQDWP</sequence>
<evidence type="ECO:0000256" key="2">
    <source>
        <dbReference type="ARBA" id="ARBA00022723"/>
    </source>
</evidence>
<dbReference type="CDD" id="cd00207">
    <property type="entry name" value="fer2"/>
    <property type="match status" value="1"/>
</dbReference>
<dbReference type="Pfam" id="PF01799">
    <property type="entry name" value="Fer2_2"/>
    <property type="match status" value="1"/>
</dbReference>
<dbReference type="EMBL" id="BARW01024495">
    <property type="protein sequence ID" value="GAI92559.1"/>
    <property type="molecule type" value="Genomic_DNA"/>
</dbReference>
<keyword evidence="4" id="KW-0411">Iron-sulfur</keyword>
<dbReference type="AlphaFoldDB" id="X1UJN7"/>
<dbReference type="InterPro" id="IPR036856">
    <property type="entry name" value="Ald_Oxase/Xan_DH_a/b_sf"/>
</dbReference>
<dbReference type="PANTHER" id="PTHR44379">
    <property type="entry name" value="OXIDOREDUCTASE WITH IRON-SULFUR SUBUNIT"/>
    <property type="match status" value="1"/>
</dbReference>
<gene>
    <name evidence="6" type="ORF">S12H4_40376</name>
</gene>
<dbReference type="SMART" id="SM01008">
    <property type="entry name" value="Ald_Xan_dh_C"/>
    <property type="match status" value="1"/>
</dbReference>
<dbReference type="PROSITE" id="PS51085">
    <property type="entry name" value="2FE2S_FER_2"/>
    <property type="match status" value="1"/>
</dbReference>
<proteinExistence type="predicted"/>
<feature type="non-terminal residue" evidence="6">
    <location>
        <position position="263"/>
    </location>
</feature>
<dbReference type="SUPFAM" id="SSF47741">
    <property type="entry name" value="CO dehydrogenase ISP C-domain like"/>
    <property type="match status" value="1"/>
</dbReference>
<dbReference type="PANTHER" id="PTHR44379:SF8">
    <property type="entry name" value="XANTHINE DEHYDROGENASE IRON-SULFUR-BINDING SUBUNIT XDHC-RELATED"/>
    <property type="match status" value="1"/>
</dbReference>
<keyword evidence="3" id="KW-0408">Iron</keyword>
<name>X1UJN7_9ZZZZ</name>
<dbReference type="Gene3D" id="3.30.365.10">
    <property type="entry name" value="Aldehyde oxidase/xanthine dehydrogenase, molybdopterin binding domain"/>
    <property type="match status" value="1"/>
</dbReference>
<protein>
    <recommendedName>
        <fullName evidence="5">2Fe-2S ferredoxin-type domain-containing protein</fullName>
    </recommendedName>
</protein>
<dbReference type="Pfam" id="PF00111">
    <property type="entry name" value="Fer2"/>
    <property type="match status" value="1"/>
</dbReference>
<organism evidence="6">
    <name type="scientific">marine sediment metagenome</name>
    <dbReference type="NCBI Taxonomy" id="412755"/>
    <lineage>
        <taxon>unclassified sequences</taxon>
        <taxon>metagenomes</taxon>
        <taxon>ecological metagenomes</taxon>
    </lineage>
</organism>
<dbReference type="GO" id="GO:0051537">
    <property type="term" value="F:2 iron, 2 sulfur cluster binding"/>
    <property type="evidence" value="ECO:0007669"/>
    <property type="project" value="UniProtKB-KW"/>
</dbReference>
<dbReference type="InterPro" id="IPR002888">
    <property type="entry name" value="2Fe-2S-bd"/>
</dbReference>
<keyword evidence="2" id="KW-0479">Metal-binding</keyword>
<dbReference type="InterPro" id="IPR012675">
    <property type="entry name" value="Beta-grasp_dom_sf"/>
</dbReference>
<evidence type="ECO:0000256" key="1">
    <source>
        <dbReference type="ARBA" id="ARBA00022714"/>
    </source>
</evidence>
<dbReference type="Pfam" id="PF01315">
    <property type="entry name" value="Ald_Xan_dh_C"/>
    <property type="match status" value="1"/>
</dbReference>
<dbReference type="Gene3D" id="3.90.1170.50">
    <property type="entry name" value="Aldehyde oxidase/xanthine dehydrogenase, a/b hammerhead"/>
    <property type="match status" value="1"/>
</dbReference>
<dbReference type="InterPro" id="IPR036884">
    <property type="entry name" value="2Fe-2S-bd_dom_sf"/>
</dbReference>
<dbReference type="Gene3D" id="1.10.150.120">
    <property type="entry name" value="[2Fe-2S]-binding domain"/>
    <property type="match status" value="1"/>
</dbReference>
<dbReference type="SUPFAM" id="SSF54665">
    <property type="entry name" value="CO dehydrogenase molybdoprotein N-domain-like"/>
    <property type="match status" value="1"/>
</dbReference>
<dbReference type="GO" id="GO:0046872">
    <property type="term" value="F:metal ion binding"/>
    <property type="evidence" value="ECO:0007669"/>
    <property type="project" value="UniProtKB-KW"/>
</dbReference>
<evidence type="ECO:0000256" key="4">
    <source>
        <dbReference type="ARBA" id="ARBA00023014"/>
    </source>
</evidence>
<comment type="caution">
    <text evidence="6">The sequence shown here is derived from an EMBL/GenBank/DDBJ whole genome shotgun (WGS) entry which is preliminary data.</text>
</comment>
<accession>X1UJN7</accession>
<dbReference type="InterPro" id="IPR000674">
    <property type="entry name" value="Ald_Oxase/Xan_DH_a/b"/>
</dbReference>
<evidence type="ECO:0000313" key="6">
    <source>
        <dbReference type="EMBL" id="GAI92559.1"/>
    </source>
</evidence>
<dbReference type="InterPro" id="IPR001041">
    <property type="entry name" value="2Fe-2S_ferredoxin-type"/>
</dbReference>
<keyword evidence="1" id="KW-0001">2Fe-2S</keyword>
<dbReference type="InterPro" id="IPR051452">
    <property type="entry name" value="Diverse_Oxidoreductases"/>
</dbReference>
<dbReference type="InterPro" id="IPR036010">
    <property type="entry name" value="2Fe-2S_ferredoxin-like_sf"/>
</dbReference>
<dbReference type="GO" id="GO:0016491">
    <property type="term" value="F:oxidoreductase activity"/>
    <property type="evidence" value="ECO:0007669"/>
    <property type="project" value="InterPro"/>
</dbReference>